<sequence length="917" mass="97326">MRKKREIPPQIQNEHQELVAQIEAARADYYDNPDEHGVTRLSDADYDALFVRLQLLEGSYPALVTSDSPTQTVGGGAGGGGRVKRAAAVTTEAVGAAHVPENTVAVATTEGFPPHTHAKRMQSIDDVFSTADVDAWWERVEKGLESKPFTVSAEVKVDGLAMSLTYVDGQLMTGATRGDGRVGEDVTANVRTIKTVPQTLGGTVIPHLVEIRGEVYLPLEDFAQMNAEREANNAAWEAARVAGDKEKLKTLKKMPLFANPRNAATGSLKQKDSIEAAKRPLAFLAHGLGAVQGWPDGVSPMATQEDFYRQLEVWGIPSVRRTPQSLGLRMAGLTTLTQVHAVLAAMTEHRHDFSHQIDGVVLKVDNLAARVLLGSTARAPRWACAYKFPPEEVHTRLLGIEVQVGRTGRVTPFAVMERVLVDGSYVSRATLHNAKEVARKDVRPGDTVVLRKAGDIIPEVLGPVLSLRPRGLPEWVMPEMCPSCGTRLGQEKEGDIDLRCPNQAGCPAQITERLIHVGARGALDIEGLGEEGALALTQPEAGRADVAAALSAGGSCMLEDGTEIRVPAGKPLELGAIESLLPPTQEPVLRSEAGLFDLKSKDLRDVFVWREVPGNAGRDWQQVRFFWAKPKRVTAAEAATFGLVAGELGEPVAGKTVETFFNQLAAARSKETWRVLVALSIRHLGPVAARAVARKFPTLAAVAAADVEALSQVEGVGTVIAASVVDWFRVPWHQEIVSAWTQAGLGLGLRDFGVGLASASRGASPGVDSGGIQPDLFSDFGTGHVSGGDVESGQAPHEPANLGGIEASWGQNFPAAKGSAPGMSAQNQSGAWEEPEQTLAGLTLVITGNIPGFTRESAQLAVEDRGGKATGSVSKKTSVVVAGTGAGSKLAKAEALGIPVIPAEEFPALLERGLPAR</sequence>
<protein>
    <recommendedName>
        <fullName evidence="2 13">DNA ligase</fullName>
        <ecNumber evidence="1 13">6.5.1.2</ecNumber>
    </recommendedName>
    <alternativeName>
        <fullName evidence="13">Polydeoxyribonucleotide synthase [NAD(+)]</fullName>
    </alternativeName>
</protein>
<dbReference type="SUPFAM" id="SSF47781">
    <property type="entry name" value="RuvA domain 2-like"/>
    <property type="match status" value="2"/>
</dbReference>
<dbReference type="PROSITE" id="PS50172">
    <property type="entry name" value="BRCT"/>
    <property type="match status" value="1"/>
</dbReference>
<keyword evidence="13" id="KW-0464">Manganese</keyword>
<keyword evidence="4 13" id="KW-0235">DNA replication</keyword>
<keyword evidence="3 13" id="KW-0436">Ligase</keyword>
<dbReference type="EC" id="6.5.1.2" evidence="1 13"/>
<dbReference type="InterPro" id="IPR001357">
    <property type="entry name" value="BRCT_dom"/>
</dbReference>
<keyword evidence="9 13" id="KW-0520">NAD</keyword>
<dbReference type="Gene3D" id="3.40.50.10190">
    <property type="entry name" value="BRCT domain"/>
    <property type="match status" value="1"/>
</dbReference>
<dbReference type="CDD" id="cd00114">
    <property type="entry name" value="LIGANc"/>
    <property type="match status" value="1"/>
</dbReference>
<dbReference type="Pfam" id="PF12826">
    <property type="entry name" value="HHH_2"/>
    <property type="match status" value="1"/>
</dbReference>
<dbReference type="Pfam" id="PF00533">
    <property type="entry name" value="BRCT"/>
    <property type="match status" value="1"/>
</dbReference>
<evidence type="ECO:0000256" key="11">
    <source>
        <dbReference type="ARBA" id="ARBA00034005"/>
    </source>
</evidence>
<evidence type="ECO:0000256" key="8">
    <source>
        <dbReference type="ARBA" id="ARBA00022842"/>
    </source>
</evidence>
<evidence type="ECO:0000313" key="17">
    <source>
        <dbReference type="Proteomes" id="UP000578252"/>
    </source>
</evidence>
<dbReference type="Gene3D" id="1.10.150.20">
    <property type="entry name" value="5' to 3' exonuclease, C-terminal subdomain"/>
    <property type="match status" value="2"/>
</dbReference>
<dbReference type="InterPro" id="IPR004149">
    <property type="entry name" value="Znf_DNAligase_C4"/>
</dbReference>
<evidence type="ECO:0000256" key="10">
    <source>
        <dbReference type="ARBA" id="ARBA00023204"/>
    </source>
</evidence>
<evidence type="ECO:0000313" key="16">
    <source>
        <dbReference type="EMBL" id="NMW64703.1"/>
    </source>
</evidence>
<dbReference type="GO" id="GO:0005829">
    <property type="term" value="C:cytosol"/>
    <property type="evidence" value="ECO:0007669"/>
    <property type="project" value="TreeGrafter"/>
</dbReference>
<dbReference type="Gene3D" id="2.40.50.140">
    <property type="entry name" value="Nucleic acid-binding proteins"/>
    <property type="match status" value="1"/>
</dbReference>
<dbReference type="Proteomes" id="UP000578252">
    <property type="component" value="Unassembled WGS sequence"/>
</dbReference>
<dbReference type="GO" id="GO:0006281">
    <property type="term" value="P:DNA repair"/>
    <property type="evidence" value="ECO:0007669"/>
    <property type="project" value="UniProtKB-KW"/>
</dbReference>
<feature type="binding site" evidence="13">
    <location>
        <position position="214"/>
    </location>
    <ligand>
        <name>NAD(+)</name>
        <dbReference type="ChEBI" id="CHEBI:57540"/>
    </ligand>
</feature>
<feature type="binding site" evidence="13">
    <location>
        <position position="387"/>
    </location>
    <ligand>
        <name>NAD(+)</name>
        <dbReference type="ChEBI" id="CHEBI:57540"/>
    </ligand>
</feature>
<dbReference type="InterPro" id="IPR001679">
    <property type="entry name" value="DNA_ligase"/>
</dbReference>
<evidence type="ECO:0000256" key="2">
    <source>
        <dbReference type="ARBA" id="ARBA00013308"/>
    </source>
</evidence>
<dbReference type="InterPro" id="IPR013839">
    <property type="entry name" value="DNAligase_adenylation"/>
</dbReference>
<dbReference type="GO" id="GO:0006260">
    <property type="term" value="P:DNA replication"/>
    <property type="evidence" value="ECO:0007669"/>
    <property type="project" value="UniProtKB-KW"/>
</dbReference>
<keyword evidence="5 13" id="KW-0479">Metal-binding</keyword>
<evidence type="ECO:0000256" key="5">
    <source>
        <dbReference type="ARBA" id="ARBA00022723"/>
    </source>
</evidence>
<name>A0A7Y0U0J8_9ACTO</name>
<dbReference type="AlphaFoldDB" id="A0A7Y0U0J8"/>
<dbReference type="RefSeq" id="WP_169771720.1">
    <property type="nucleotide sequence ID" value="NZ_JABCUR010000003.1"/>
</dbReference>
<comment type="similarity">
    <text evidence="12 13">Belongs to the NAD-dependent DNA ligase family. LigA subfamily.</text>
</comment>
<accession>A0A7Y0U0J8</accession>
<dbReference type="PANTHER" id="PTHR23389:SF9">
    <property type="entry name" value="DNA LIGASE"/>
    <property type="match status" value="1"/>
</dbReference>
<evidence type="ECO:0000256" key="9">
    <source>
        <dbReference type="ARBA" id="ARBA00023027"/>
    </source>
</evidence>
<dbReference type="Pfam" id="PF01653">
    <property type="entry name" value="DNA_ligase_aden"/>
    <property type="match status" value="1"/>
</dbReference>
<evidence type="ECO:0000256" key="13">
    <source>
        <dbReference type="HAMAP-Rule" id="MF_01588"/>
    </source>
</evidence>
<dbReference type="SUPFAM" id="SSF50249">
    <property type="entry name" value="Nucleic acid-binding proteins"/>
    <property type="match status" value="1"/>
</dbReference>
<dbReference type="NCBIfam" id="NF005932">
    <property type="entry name" value="PRK07956.1"/>
    <property type="match status" value="1"/>
</dbReference>
<keyword evidence="6 13" id="KW-0227">DNA damage</keyword>
<evidence type="ECO:0000256" key="7">
    <source>
        <dbReference type="ARBA" id="ARBA00022833"/>
    </source>
</evidence>
<dbReference type="PANTHER" id="PTHR23389">
    <property type="entry name" value="CHROMOSOME TRANSMISSION FIDELITY FACTOR 18"/>
    <property type="match status" value="1"/>
</dbReference>
<feature type="region of interest" description="Disordered" evidence="14">
    <location>
        <begin position="784"/>
        <end position="830"/>
    </location>
</feature>
<feature type="binding site" evidence="13">
    <location>
        <begin position="123"/>
        <end position="124"/>
    </location>
    <ligand>
        <name>NAD(+)</name>
        <dbReference type="ChEBI" id="CHEBI:57540"/>
    </ligand>
</feature>
<evidence type="ECO:0000256" key="3">
    <source>
        <dbReference type="ARBA" id="ARBA00022598"/>
    </source>
</evidence>
<keyword evidence="10 13" id="KW-0234">DNA repair</keyword>
<dbReference type="Gene3D" id="1.10.287.610">
    <property type="entry name" value="Helix hairpin bin"/>
    <property type="match status" value="1"/>
</dbReference>
<dbReference type="InterPro" id="IPR041663">
    <property type="entry name" value="DisA/LigA_HHH"/>
</dbReference>
<feature type="active site" description="N6-AMP-lysine intermediate" evidence="13">
    <location>
        <position position="156"/>
    </location>
</feature>
<evidence type="ECO:0000256" key="6">
    <source>
        <dbReference type="ARBA" id="ARBA00022763"/>
    </source>
</evidence>
<feature type="binding site" evidence="13">
    <location>
        <position position="484"/>
    </location>
    <ligand>
        <name>Zn(2+)</name>
        <dbReference type="ChEBI" id="CHEBI:29105"/>
    </ligand>
</feature>
<evidence type="ECO:0000259" key="15">
    <source>
        <dbReference type="PROSITE" id="PS50172"/>
    </source>
</evidence>
<feature type="binding site" evidence="13">
    <location>
        <position position="481"/>
    </location>
    <ligand>
        <name>Zn(2+)</name>
        <dbReference type="ChEBI" id="CHEBI:29105"/>
    </ligand>
</feature>
<dbReference type="Pfam" id="PF03119">
    <property type="entry name" value="DNA_ligase_ZBD"/>
    <property type="match status" value="1"/>
</dbReference>
<feature type="binding site" evidence="13">
    <location>
        <position position="177"/>
    </location>
    <ligand>
        <name>NAD(+)</name>
        <dbReference type="ChEBI" id="CHEBI:57540"/>
    </ligand>
</feature>
<feature type="binding site" evidence="13">
    <location>
        <position position="506"/>
    </location>
    <ligand>
        <name>Zn(2+)</name>
        <dbReference type="ChEBI" id="CHEBI:29105"/>
    </ligand>
</feature>
<dbReference type="SUPFAM" id="SSF52113">
    <property type="entry name" value="BRCT domain"/>
    <property type="match status" value="1"/>
</dbReference>
<comment type="function">
    <text evidence="13">DNA ligase that catalyzes the formation of phosphodiester linkages between 5'-phosphoryl and 3'-hydroxyl groups in double-stranded DNA using NAD as a coenzyme and as the energy source for the reaction. It is essential for DNA replication and repair of damaged DNA.</text>
</comment>
<gene>
    <name evidence="13 16" type="primary">ligA</name>
    <name evidence="16" type="ORF">HHJ78_03960</name>
</gene>
<dbReference type="Gene3D" id="3.30.470.30">
    <property type="entry name" value="DNA ligase/mRNA capping enzyme"/>
    <property type="match status" value="1"/>
</dbReference>
<evidence type="ECO:0000256" key="4">
    <source>
        <dbReference type="ARBA" id="ARBA00022705"/>
    </source>
</evidence>
<dbReference type="InterPro" id="IPR012340">
    <property type="entry name" value="NA-bd_OB-fold"/>
</dbReference>
<dbReference type="SUPFAM" id="SSF56091">
    <property type="entry name" value="DNA ligase/mRNA capping enzyme, catalytic domain"/>
    <property type="match status" value="2"/>
</dbReference>
<dbReference type="InterPro" id="IPR036420">
    <property type="entry name" value="BRCT_dom_sf"/>
</dbReference>
<dbReference type="Pfam" id="PF03120">
    <property type="entry name" value="OB_DNA_ligase"/>
    <property type="match status" value="1"/>
</dbReference>
<comment type="caution">
    <text evidence="16">The sequence shown here is derived from an EMBL/GenBank/DDBJ whole genome shotgun (WGS) entry which is preliminary data.</text>
</comment>
<feature type="binding site" evidence="13">
    <location>
        <position position="154"/>
    </location>
    <ligand>
        <name>NAD(+)</name>
        <dbReference type="ChEBI" id="CHEBI:57540"/>
    </ligand>
</feature>
<dbReference type="GO" id="GO:0046872">
    <property type="term" value="F:metal ion binding"/>
    <property type="evidence" value="ECO:0007669"/>
    <property type="project" value="UniProtKB-KW"/>
</dbReference>
<dbReference type="Gene3D" id="6.20.10.30">
    <property type="match status" value="1"/>
</dbReference>
<evidence type="ECO:0000256" key="14">
    <source>
        <dbReference type="SAM" id="MobiDB-lite"/>
    </source>
</evidence>
<dbReference type="PROSITE" id="PS01055">
    <property type="entry name" value="DNA_LIGASE_N1"/>
    <property type="match status" value="1"/>
</dbReference>
<dbReference type="EMBL" id="JABCUR010000003">
    <property type="protein sequence ID" value="NMW64703.1"/>
    <property type="molecule type" value="Genomic_DNA"/>
</dbReference>
<dbReference type="InterPro" id="IPR004150">
    <property type="entry name" value="NAD_DNA_ligase_OB"/>
</dbReference>
<feature type="binding site" evidence="13">
    <location>
        <position position="363"/>
    </location>
    <ligand>
        <name>NAD(+)</name>
        <dbReference type="ChEBI" id="CHEBI:57540"/>
    </ligand>
</feature>
<dbReference type="SMART" id="SM00292">
    <property type="entry name" value="BRCT"/>
    <property type="match status" value="1"/>
</dbReference>
<dbReference type="HAMAP" id="MF_01588">
    <property type="entry name" value="DNA_ligase_A"/>
    <property type="match status" value="1"/>
</dbReference>
<feature type="binding site" evidence="13">
    <location>
        <position position="500"/>
    </location>
    <ligand>
        <name>Zn(2+)</name>
        <dbReference type="ChEBI" id="CHEBI:29105"/>
    </ligand>
</feature>
<keyword evidence="8 13" id="KW-0460">Magnesium</keyword>
<comment type="cofactor">
    <cofactor evidence="13">
        <name>Mg(2+)</name>
        <dbReference type="ChEBI" id="CHEBI:18420"/>
    </cofactor>
    <cofactor evidence="13">
        <name>Mn(2+)</name>
        <dbReference type="ChEBI" id="CHEBI:29035"/>
    </cofactor>
</comment>
<dbReference type="SMART" id="SM00532">
    <property type="entry name" value="LIGANc"/>
    <property type="match status" value="1"/>
</dbReference>
<proteinExistence type="inferred from homology"/>
<dbReference type="GO" id="GO:0003911">
    <property type="term" value="F:DNA ligase (NAD+) activity"/>
    <property type="evidence" value="ECO:0007669"/>
    <property type="project" value="UniProtKB-UniRule"/>
</dbReference>
<feature type="binding site" evidence="13">
    <location>
        <begin position="43"/>
        <end position="47"/>
    </location>
    <ligand>
        <name>NAD(+)</name>
        <dbReference type="ChEBI" id="CHEBI:57540"/>
    </ligand>
</feature>
<dbReference type="InterPro" id="IPR010994">
    <property type="entry name" value="RuvA_2-like"/>
</dbReference>
<dbReference type="InterPro" id="IPR013840">
    <property type="entry name" value="DNAligase_N"/>
</dbReference>
<reference evidence="16 17" key="1">
    <citation type="submission" date="2020-04" db="EMBL/GenBank/DDBJ databases">
        <title>Antimicrobial susceptibility and clonality of vaginal-derived multi-drug resistant Mobiluncus isolates in China.</title>
        <authorList>
            <person name="Zhang X."/>
        </authorList>
    </citation>
    <scope>NUCLEOTIDE SEQUENCE [LARGE SCALE GENOMIC DNA]</scope>
    <source>
        <strain evidence="16 17">13</strain>
    </source>
</reference>
<comment type="catalytic activity">
    <reaction evidence="11 13">
        <text>NAD(+) + (deoxyribonucleotide)n-3'-hydroxyl + 5'-phospho-(deoxyribonucleotide)m = (deoxyribonucleotide)n+m + AMP + beta-nicotinamide D-nucleotide.</text>
        <dbReference type="EC" id="6.5.1.2"/>
    </reaction>
</comment>
<evidence type="ECO:0000256" key="12">
    <source>
        <dbReference type="ARBA" id="ARBA00060881"/>
    </source>
</evidence>
<keyword evidence="7 13" id="KW-0862">Zinc</keyword>
<dbReference type="CDD" id="cd17748">
    <property type="entry name" value="BRCT_DNA_ligase_like"/>
    <property type="match status" value="1"/>
</dbReference>
<dbReference type="InterPro" id="IPR018239">
    <property type="entry name" value="DNA_ligase_AS"/>
</dbReference>
<feature type="domain" description="BRCT" evidence="15">
    <location>
        <begin position="834"/>
        <end position="904"/>
    </location>
</feature>
<organism evidence="16 17">
    <name type="scientific">Mobiluncus mulieris</name>
    <dbReference type="NCBI Taxonomy" id="2052"/>
    <lineage>
        <taxon>Bacteria</taxon>
        <taxon>Bacillati</taxon>
        <taxon>Actinomycetota</taxon>
        <taxon>Actinomycetes</taxon>
        <taxon>Actinomycetales</taxon>
        <taxon>Actinomycetaceae</taxon>
        <taxon>Mobiluncus</taxon>
    </lineage>
</organism>
<evidence type="ECO:0000256" key="1">
    <source>
        <dbReference type="ARBA" id="ARBA00012722"/>
    </source>
</evidence>
<dbReference type="FunFam" id="2.40.50.140:FF:000012">
    <property type="entry name" value="DNA ligase"/>
    <property type="match status" value="1"/>
</dbReference>